<reference evidence="2 3" key="1">
    <citation type="submission" date="2019-01" db="EMBL/GenBank/DDBJ databases">
        <title>Coherence of Microcystis species and biogeography revealed through population genomics.</title>
        <authorList>
            <person name="Perez-Carrascal O.M."/>
            <person name="Terrat Y."/>
            <person name="Giani A."/>
            <person name="Fortin N."/>
            <person name="Tromas N."/>
            <person name="Shapiro B.J."/>
        </authorList>
    </citation>
    <scope>NUCLEOTIDE SEQUENCE [LARGE SCALE GENOMIC DNA]</scope>
    <source>
        <strain evidence="2">Ma_QC_C_20070703_M131</strain>
    </source>
</reference>
<feature type="compositionally biased region" description="Gly residues" evidence="1">
    <location>
        <begin position="20"/>
        <end position="35"/>
    </location>
</feature>
<feature type="region of interest" description="Disordered" evidence="1">
    <location>
        <begin position="19"/>
        <end position="48"/>
    </location>
</feature>
<gene>
    <name evidence="2" type="ORF">EWV85_19880</name>
</gene>
<evidence type="ECO:0000256" key="1">
    <source>
        <dbReference type="SAM" id="MobiDB-lite"/>
    </source>
</evidence>
<accession>A0A551X8D7</accession>
<evidence type="ECO:0000313" key="2">
    <source>
        <dbReference type="EMBL" id="TRT44992.1"/>
    </source>
</evidence>
<protein>
    <submittedName>
        <fullName evidence="2">Uncharacterized protein</fullName>
    </submittedName>
</protein>
<dbReference type="Proteomes" id="UP000316443">
    <property type="component" value="Unassembled WGS sequence"/>
</dbReference>
<organism evidence="2 3">
    <name type="scientific">Microcystis aeruginosa Ma_QC_C_20070703_M131</name>
    <dbReference type="NCBI Taxonomy" id="2486263"/>
    <lineage>
        <taxon>Bacteria</taxon>
        <taxon>Bacillati</taxon>
        <taxon>Cyanobacteriota</taxon>
        <taxon>Cyanophyceae</taxon>
        <taxon>Oscillatoriophycideae</taxon>
        <taxon>Chroococcales</taxon>
        <taxon>Microcystaceae</taxon>
        <taxon>Microcystis</taxon>
    </lineage>
</organism>
<dbReference type="AlphaFoldDB" id="A0A551X8D7"/>
<sequence>MITDVSAAACKHLTEKLMRGGFGGGATPPTGGLGGRTPQKLGLSDQVGSNTKSVGYRLNIRRGTHAKRRINNQFLITRFSIKVLPDKHFRIP</sequence>
<dbReference type="EMBL" id="SFCA01000212">
    <property type="protein sequence ID" value="TRT44992.1"/>
    <property type="molecule type" value="Genomic_DNA"/>
</dbReference>
<evidence type="ECO:0000313" key="3">
    <source>
        <dbReference type="Proteomes" id="UP000316443"/>
    </source>
</evidence>
<comment type="caution">
    <text evidence="2">The sequence shown here is derived from an EMBL/GenBank/DDBJ whole genome shotgun (WGS) entry which is preliminary data.</text>
</comment>
<proteinExistence type="predicted"/>
<name>A0A551X8D7_MICAE</name>